<dbReference type="eggNOG" id="COG1413">
    <property type="taxonomic scope" value="Bacteria"/>
</dbReference>
<dbReference type="Gene3D" id="1.25.10.10">
    <property type="entry name" value="Leucine-rich Repeat Variant"/>
    <property type="match status" value="1"/>
</dbReference>
<dbReference type="AlphaFoldDB" id="A8MM06"/>
<protein>
    <submittedName>
        <fullName evidence="2">PBS lyase HEAT domain protein repeat-containing protein</fullName>
    </submittedName>
</protein>
<keyword evidence="2" id="KW-0456">Lyase</keyword>
<dbReference type="Proteomes" id="UP000000269">
    <property type="component" value="Chromosome"/>
</dbReference>
<keyword evidence="1" id="KW-0812">Transmembrane</keyword>
<evidence type="ECO:0000313" key="2">
    <source>
        <dbReference type="EMBL" id="ABW18173.1"/>
    </source>
</evidence>
<dbReference type="InterPro" id="IPR011989">
    <property type="entry name" value="ARM-like"/>
</dbReference>
<dbReference type="InterPro" id="IPR016024">
    <property type="entry name" value="ARM-type_fold"/>
</dbReference>
<organism evidence="2 3">
    <name type="scientific">Alkaliphilus oremlandii (strain OhILAs)</name>
    <name type="common">Clostridium oremlandii (strain OhILAs)</name>
    <dbReference type="NCBI Taxonomy" id="350688"/>
    <lineage>
        <taxon>Bacteria</taxon>
        <taxon>Bacillati</taxon>
        <taxon>Bacillota</taxon>
        <taxon>Clostridia</taxon>
        <taxon>Peptostreptococcales</taxon>
        <taxon>Natronincolaceae</taxon>
        <taxon>Alkaliphilus</taxon>
    </lineage>
</organism>
<evidence type="ECO:0000256" key="1">
    <source>
        <dbReference type="SAM" id="Phobius"/>
    </source>
</evidence>
<dbReference type="SUPFAM" id="SSF48371">
    <property type="entry name" value="ARM repeat"/>
    <property type="match status" value="1"/>
</dbReference>
<reference evidence="3" key="1">
    <citation type="submission" date="2007-10" db="EMBL/GenBank/DDBJ databases">
        <title>Complete genome of Alkaliphilus oremlandii OhILAs.</title>
        <authorList>
            <person name="Copeland A."/>
            <person name="Lucas S."/>
            <person name="Lapidus A."/>
            <person name="Barry K."/>
            <person name="Detter J.C."/>
            <person name="Glavina del Rio T."/>
            <person name="Hammon N."/>
            <person name="Israni S."/>
            <person name="Dalin E."/>
            <person name="Tice H."/>
            <person name="Pitluck S."/>
            <person name="Chain P."/>
            <person name="Malfatti S."/>
            <person name="Shin M."/>
            <person name="Vergez L."/>
            <person name="Schmutz J."/>
            <person name="Larimer F."/>
            <person name="Land M."/>
            <person name="Hauser L."/>
            <person name="Kyrpides N."/>
            <person name="Mikhailova N."/>
            <person name="Stolz J.F."/>
            <person name="Dawson A."/>
            <person name="Fisher E."/>
            <person name="Crable B."/>
            <person name="Perera E."/>
            <person name="Lisak J."/>
            <person name="Ranganathan M."/>
            <person name="Basu P."/>
            <person name="Richardson P."/>
        </authorList>
    </citation>
    <scope>NUCLEOTIDE SEQUENCE [LARGE SCALE GENOMIC DNA]</scope>
    <source>
        <strain evidence="3">OhILAs</strain>
    </source>
</reference>
<proteinExistence type="predicted"/>
<accession>A8MM06</accession>
<dbReference type="EMBL" id="CP000853">
    <property type="protein sequence ID" value="ABW18173.1"/>
    <property type="molecule type" value="Genomic_DNA"/>
</dbReference>
<dbReference type="InterPro" id="IPR004155">
    <property type="entry name" value="PBS_lyase_HEAT"/>
</dbReference>
<feature type="transmembrane region" description="Helical" evidence="1">
    <location>
        <begin position="6"/>
        <end position="25"/>
    </location>
</feature>
<evidence type="ECO:0000313" key="3">
    <source>
        <dbReference type="Proteomes" id="UP000000269"/>
    </source>
</evidence>
<dbReference type="OrthoDB" id="2112914at2"/>
<dbReference type="Pfam" id="PF13646">
    <property type="entry name" value="HEAT_2"/>
    <property type="match status" value="1"/>
</dbReference>
<name>A8MM06_ALKOO</name>
<dbReference type="KEGG" id="aoe:Clos_0613"/>
<dbReference type="GO" id="GO:0016829">
    <property type="term" value="F:lyase activity"/>
    <property type="evidence" value="ECO:0007669"/>
    <property type="project" value="UniProtKB-KW"/>
</dbReference>
<dbReference type="STRING" id="350688.Clos_0613"/>
<keyword evidence="3" id="KW-1185">Reference proteome</keyword>
<dbReference type="PANTHER" id="PTHR12697:SF5">
    <property type="entry name" value="DEOXYHYPUSINE HYDROXYLASE"/>
    <property type="match status" value="1"/>
</dbReference>
<dbReference type="SMART" id="SM00567">
    <property type="entry name" value="EZ_HEAT"/>
    <property type="match status" value="3"/>
</dbReference>
<keyword evidence="1" id="KW-0472">Membrane</keyword>
<sequence length="363" mass="41371">MEQYIYISIIFFSLIIFQLYIYITYEKLSNAYRSNKIKKYSQRIESYINNIIDEINAGHETTTAILDDLKYACMNKMKREVVEEHILNRMENLKGVDLSKHTELCDYIGVVQYEINNLENKNYFKKALAAKRLGEFRSKDAVPALLAQIHVRNNDVIYNILLALAKIGDEEAFVNAFASMDSSISLSERSLIEIVDSFEGNKYNIYKHMINSSNRFIAGVFIKSAGNARMISLSKAISKYLSSENKELRIAAVKAIGNMGAEEYVNDLIKLLKDHEWEVRALSAKALNNFTDNEILLPLRDALSDAQWHVRFNAATTILNHEDGMSIVDSVLDGNDTFAKDIIMFAIENSGDRKTSFLKSHNV</sequence>
<dbReference type="HOGENOM" id="CLU_065966_1_0_9"/>
<gene>
    <name evidence="2" type="ordered locus">Clos_0613</name>
</gene>
<dbReference type="GO" id="GO:0016491">
    <property type="term" value="F:oxidoreductase activity"/>
    <property type="evidence" value="ECO:0007669"/>
    <property type="project" value="TreeGrafter"/>
</dbReference>
<dbReference type="PANTHER" id="PTHR12697">
    <property type="entry name" value="PBS LYASE HEAT-LIKE PROTEIN"/>
    <property type="match status" value="1"/>
</dbReference>
<keyword evidence="1" id="KW-1133">Transmembrane helix</keyword>